<feature type="domain" description="tRNA/rRNA methyltransferase SpoU type" evidence="4">
    <location>
        <begin position="103"/>
        <end position="247"/>
    </location>
</feature>
<accession>A0A9D9MXU7</accession>
<name>A0A9D9MXU7_9BACT</name>
<dbReference type="CDD" id="cd18109">
    <property type="entry name" value="SpoU-like_RNA-MTase"/>
    <property type="match status" value="1"/>
</dbReference>
<dbReference type="PANTHER" id="PTHR43191">
    <property type="entry name" value="RRNA METHYLTRANSFERASE 3"/>
    <property type="match status" value="1"/>
</dbReference>
<dbReference type="GO" id="GO:0003723">
    <property type="term" value="F:RNA binding"/>
    <property type="evidence" value="ECO:0007669"/>
    <property type="project" value="InterPro"/>
</dbReference>
<organism evidence="6 7">
    <name type="scientific">Candidatus Cryptobacteroides intestinigallinarum</name>
    <dbReference type="NCBI Taxonomy" id="2840767"/>
    <lineage>
        <taxon>Bacteria</taxon>
        <taxon>Pseudomonadati</taxon>
        <taxon>Bacteroidota</taxon>
        <taxon>Bacteroidia</taxon>
        <taxon>Bacteroidales</taxon>
        <taxon>Candidatus Cryptobacteroides</taxon>
    </lineage>
</organism>
<dbReference type="Pfam" id="PF22435">
    <property type="entry name" value="MRM3-like_sub_bind"/>
    <property type="match status" value="1"/>
</dbReference>
<dbReference type="GO" id="GO:0008173">
    <property type="term" value="F:RNA methyltransferase activity"/>
    <property type="evidence" value="ECO:0007669"/>
    <property type="project" value="InterPro"/>
</dbReference>
<dbReference type="GO" id="GO:0006396">
    <property type="term" value="P:RNA processing"/>
    <property type="evidence" value="ECO:0007669"/>
    <property type="project" value="InterPro"/>
</dbReference>
<comment type="similarity">
    <text evidence="1">Belongs to the class IV-like SAM-binding methyltransferase superfamily. RNA methyltransferase TrmH family.</text>
</comment>
<comment type="caution">
    <text evidence="6">The sequence shown here is derived from an EMBL/GenBank/DDBJ whole genome shotgun (WGS) entry which is preliminary data.</text>
</comment>
<dbReference type="AlphaFoldDB" id="A0A9D9MXU7"/>
<keyword evidence="2 6" id="KW-0489">Methyltransferase</keyword>
<evidence type="ECO:0000256" key="3">
    <source>
        <dbReference type="ARBA" id="ARBA00022679"/>
    </source>
</evidence>
<keyword evidence="3" id="KW-0808">Transferase</keyword>
<evidence type="ECO:0000313" key="6">
    <source>
        <dbReference type="EMBL" id="MBO8454787.1"/>
    </source>
</evidence>
<dbReference type="PANTHER" id="PTHR43191:SF2">
    <property type="entry name" value="RRNA METHYLTRANSFERASE 3, MITOCHONDRIAL"/>
    <property type="match status" value="1"/>
</dbReference>
<dbReference type="Gene3D" id="3.30.1330.30">
    <property type="match status" value="1"/>
</dbReference>
<dbReference type="Gene3D" id="3.40.1280.10">
    <property type="match status" value="1"/>
</dbReference>
<dbReference type="InterPro" id="IPR029028">
    <property type="entry name" value="Alpha/beta_knot_MTases"/>
</dbReference>
<feature type="domain" description="MRM3-like substrate binding" evidence="5">
    <location>
        <begin position="6"/>
        <end position="57"/>
    </location>
</feature>
<evidence type="ECO:0000313" key="7">
    <source>
        <dbReference type="Proteomes" id="UP000823617"/>
    </source>
</evidence>
<dbReference type="SUPFAM" id="SSF55315">
    <property type="entry name" value="L30e-like"/>
    <property type="match status" value="1"/>
</dbReference>
<evidence type="ECO:0000256" key="1">
    <source>
        <dbReference type="ARBA" id="ARBA00007228"/>
    </source>
</evidence>
<dbReference type="EMBL" id="JADIMK010000001">
    <property type="protein sequence ID" value="MBO8454787.1"/>
    <property type="molecule type" value="Genomic_DNA"/>
</dbReference>
<dbReference type="GO" id="GO:0032259">
    <property type="term" value="P:methylation"/>
    <property type="evidence" value="ECO:0007669"/>
    <property type="project" value="UniProtKB-KW"/>
</dbReference>
<dbReference type="InterPro" id="IPR029026">
    <property type="entry name" value="tRNA_m1G_MTases_N"/>
</dbReference>
<dbReference type="InterPro" id="IPR001537">
    <property type="entry name" value="SpoU_MeTrfase"/>
</dbReference>
<sequence>MPEISNNEIKKIRSLSSKKFRDGYGLFTVEGEKMVAEAVSSSFSVEKVYRRDEIGEDAMARISQLSSPSPVLAVVRKPEGIKLDTEAAIMAALSRGRGSCSGLYLALDTIRDPGNLGTILRIADWFGIDAVFASHDTVDLFNPKVVQSTMGAIFRVRFHYTDIPLLARTVLDAEGKVYGTFLDGKDIYSRDLDCGKESPAVIVIGNESEGISAEVAALVSDRLYIPPYPADDPGSESLNAAVATAVTVAEFRRRSRQIRK</sequence>
<dbReference type="InterPro" id="IPR029064">
    <property type="entry name" value="Ribosomal_eL30-like_sf"/>
</dbReference>
<reference evidence="6" key="1">
    <citation type="submission" date="2020-10" db="EMBL/GenBank/DDBJ databases">
        <authorList>
            <person name="Gilroy R."/>
        </authorList>
    </citation>
    <scope>NUCLEOTIDE SEQUENCE</scope>
    <source>
        <strain evidence="6">B1-3475</strain>
    </source>
</reference>
<evidence type="ECO:0000256" key="2">
    <source>
        <dbReference type="ARBA" id="ARBA00022603"/>
    </source>
</evidence>
<proteinExistence type="inferred from homology"/>
<evidence type="ECO:0000259" key="5">
    <source>
        <dbReference type="Pfam" id="PF22435"/>
    </source>
</evidence>
<dbReference type="Proteomes" id="UP000823617">
    <property type="component" value="Unassembled WGS sequence"/>
</dbReference>
<dbReference type="SUPFAM" id="SSF75217">
    <property type="entry name" value="alpha/beta knot"/>
    <property type="match status" value="1"/>
</dbReference>
<dbReference type="InterPro" id="IPR053888">
    <property type="entry name" value="MRM3-like_sub_bind"/>
</dbReference>
<dbReference type="Pfam" id="PF00588">
    <property type="entry name" value="SpoU_methylase"/>
    <property type="match status" value="1"/>
</dbReference>
<evidence type="ECO:0000259" key="4">
    <source>
        <dbReference type="Pfam" id="PF00588"/>
    </source>
</evidence>
<gene>
    <name evidence="6" type="ORF">IAC08_00060</name>
</gene>
<dbReference type="InterPro" id="IPR051259">
    <property type="entry name" value="rRNA_Methyltransferase"/>
</dbReference>
<reference evidence="6" key="2">
    <citation type="journal article" date="2021" name="PeerJ">
        <title>Extensive microbial diversity within the chicken gut microbiome revealed by metagenomics and culture.</title>
        <authorList>
            <person name="Gilroy R."/>
            <person name="Ravi A."/>
            <person name="Getino M."/>
            <person name="Pursley I."/>
            <person name="Horton D.L."/>
            <person name="Alikhan N.F."/>
            <person name="Baker D."/>
            <person name="Gharbi K."/>
            <person name="Hall N."/>
            <person name="Watson M."/>
            <person name="Adriaenssens E.M."/>
            <person name="Foster-Nyarko E."/>
            <person name="Jarju S."/>
            <person name="Secka A."/>
            <person name="Antonio M."/>
            <person name="Oren A."/>
            <person name="Chaudhuri R.R."/>
            <person name="La Ragione R."/>
            <person name="Hildebrand F."/>
            <person name="Pallen M.J."/>
        </authorList>
    </citation>
    <scope>NUCLEOTIDE SEQUENCE</scope>
    <source>
        <strain evidence="6">B1-3475</strain>
    </source>
</reference>
<protein>
    <submittedName>
        <fullName evidence="6">RNA methyltransferase</fullName>
    </submittedName>
</protein>